<dbReference type="AlphaFoldDB" id="A0A841BQH5"/>
<evidence type="ECO:0000256" key="3">
    <source>
        <dbReference type="SAM" id="Phobius"/>
    </source>
</evidence>
<feature type="compositionally biased region" description="Low complexity" evidence="2">
    <location>
        <begin position="234"/>
        <end position="248"/>
    </location>
</feature>
<keyword evidence="1" id="KW-0175">Coiled coil</keyword>
<keyword evidence="3" id="KW-1133">Transmembrane helix</keyword>
<feature type="coiled-coil region" evidence="1">
    <location>
        <begin position="182"/>
        <end position="209"/>
    </location>
</feature>
<name>A0A841BQH5_9ACTN</name>
<reference evidence="4 5" key="1">
    <citation type="submission" date="2020-08" db="EMBL/GenBank/DDBJ databases">
        <title>Sequencing the genomes of 1000 actinobacteria strains.</title>
        <authorList>
            <person name="Klenk H.-P."/>
        </authorList>
    </citation>
    <scope>NUCLEOTIDE SEQUENCE [LARGE SCALE GENOMIC DNA]</scope>
    <source>
        <strain evidence="4 5">DSM 45362</strain>
    </source>
</reference>
<dbReference type="EMBL" id="JACHMN010000002">
    <property type="protein sequence ID" value="MBB5869576.1"/>
    <property type="molecule type" value="Genomic_DNA"/>
</dbReference>
<evidence type="ECO:0000256" key="2">
    <source>
        <dbReference type="SAM" id="MobiDB-lite"/>
    </source>
</evidence>
<feature type="region of interest" description="Disordered" evidence="2">
    <location>
        <begin position="32"/>
        <end position="57"/>
    </location>
</feature>
<feature type="region of interest" description="Disordered" evidence="2">
    <location>
        <begin position="234"/>
        <end position="257"/>
    </location>
</feature>
<keyword evidence="5" id="KW-1185">Reference proteome</keyword>
<gene>
    <name evidence="4" type="ORF">F4553_002955</name>
</gene>
<keyword evidence="3" id="KW-0472">Membrane</keyword>
<accession>A0A841BQH5</accession>
<dbReference type="RefSeq" id="WP_184836290.1">
    <property type="nucleotide sequence ID" value="NZ_JACHMN010000002.1"/>
</dbReference>
<keyword evidence="3" id="KW-0812">Transmembrane</keyword>
<sequence>MGGTGIGTWIALISCPAIALLILVLLFRSDSGGRKKKRPAKVTKPAASAEPGWGSKPVAPKNPIAISSRPDYVQLQVTAQQIASAAGAAVLTARAAAKQAAHAGGELARLTVVRDAAAQAHEQVKASIVQVKAAQKAMPEPTVDEAQKEVGRAALAAYRRGDISVDELHAVWKRVDGWDEVREEREKELSRLRVEETKLRKALEAAEEALAPARRNAQHMDAIARARGQEAAAADQAARAAYAAAETARQAELRKSR</sequence>
<evidence type="ECO:0000313" key="4">
    <source>
        <dbReference type="EMBL" id="MBB5869576.1"/>
    </source>
</evidence>
<comment type="caution">
    <text evidence="4">The sequence shown here is derived from an EMBL/GenBank/DDBJ whole genome shotgun (WGS) entry which is preliminary data.</text>
</comment>
<evidence type="ECO:0000313" key="5">
    <source>
        <dbReference type="Proteomes" id="UP000587527"/>
    </source>
</evidence>
<feature type="transmembrane region" description="Helical" evidence="3">
    <location>
        <begin position="6"/>
        <end position="27"/>
    </location>
</feature>
<evidence type="ECO:0000256" key="1">
    <source>
        <dbReference type="SAM" id="Coils"/>
    </source>
</evidence>
<dbReference type="Proteomes" id="UP000587527">
    <property type="component" value="Unassembled WGS sequence"/>
</dbReference>
<protein>
    <submittedName>
        <fullName evidence="4">Uncharacterized protein</fullName>
    </submittedName>
</protein>
<organism evidence="4 5">
    <name type="scientific">Allocatelliglobosispora scoriae</name>
    <dbReference type="NCBI Taxonomy" id="643052"/>
    <lineage>
        <taxon>Bacteria</taxon>
        <taxon>Bacillati</taxon>
        <taxon>Actinomycetota</taxon>
        <taxon>Actinomycetes</taxon>
        <taxon>Micromonosporales</taxon>
        <taxon>Micromonosporaceae</taxon>
        <taxon>Allocatelliglobosispora</taxon>
    </lineage>
</organism>
<proteinExistence type="predicted"/>